<dbReference type="SUPFAM" id="SSF54001">
    <property type="entry name" value="Cysteine proteinases"/>
    <property type="match status" value="1"/>
</dbReference>
<proteinExistence type="predicted"/>
<sequence>MILNAYIANAVKKHNLGGNTKALQIDSFEWTCIWEGKSSRFKCDPHQYHLILGAVHEPGHWILAAIYHSERRSVVLDPMGNDSLKIKQCLTFTRAFVRKRGLFISRWTASTLPHILQKDSTSCGVFVLKVDLSFLCNLCEGLL</sequence>
<name>A0ABV0ZKH0_9TELE</name>
<organism evidence="1 2">
    <name type="scientific">Ameca splendens</name>
    <dbReference type="NCBI Taxonomy" id="208324"/>
    <lineage>
        <taxon>Eukaryota</taxon>
        <taxon>Metazoa</taxon>
        <taxon>Chordata</taxon>
        <taxon>Craniata</taxon>
        <taxon>Vertebrata</taxon>
        <taxon>Euteleostomi</taxon>
        <taxon>Actinopterygii</taxon>
        <taxon>Neopterygii</taxon>
        <taxon>Teleostei</taxon>
        <taxon>Neoteleostei</taxon>
        <taxon>Acanthomorphata</taxon>
        <taxon>Ovalentaria</taxon>
        <taxon>Atherinomorphae</taxon>
        <taxon>Cyprinodontiformes</taxon>
        <taxon>Goodeidae</taxon>
        <taxon>Ameca</taxon>
    </lineage>
</organism>
<reference evidence="1 2" key="1">
    <citation type="submission" date="2021-06" db="EMBL/GenBank/DDBJ databases">
        <authorList>
            <person name="Palmer J.M."/>
        </authorList>
    </citation>
    <scope>NUCLEOTIDE SEQUENCE [LARGE SCALE GENOMIC DNA]</scope>
    <source>
        <strain evidence="1 2">AS_MEX2019</strain>
        <tissue evidence="1">Muscle</tissue>
    </source>
</reference>
<evidence type="ECO:0008006" key="3">
    <source>
        <dbReference type="Google" id="ProtNLM"/>
    </source>
</evidence>
<comment type="caution">
    <text evidence="1">The sequence shown here is derived from an EMBL/GenBank/DDBJ whole genome shotgun (WGS) entry which is preliminary data.</text>
</comment>
<protein>
    <recommendedName>
        <fullName evidence="3">Ubiquitin-like protease family profile domain-containing protein</fullName>
    </recommendedName>
</protein>
<evidence type="ECO:0000313" key="2">
    <source>
        <dbReference type="Proteomes" id="UP001469553"/>
    </source>
</evidence>
<dbReference type="InterPro" id="IPR038765">
    <property type="entry name" value="Papain-like_cys_pep_sf"/>
</dbReference>
<keyword evidence="2" id="KW-1185">Reference proteome</keyword>
<gene>
    <name evidence="1" type="ORF">AMECASPLE_006273</name>
</gene>
<evidence type="ECO:0000313" key="1">
    <source>
        <dbReference type="EMBL" id="MEQ2306257.1"/>
    </source>
</evidence>
<dbReference type="Gene3D" id="3.40.395.10">
    <property type="entry name" value="Adenoviral Proteinase, Chain A"/>
    <property type="match status" value="1"/>
</dbReference>
<dbReference type="Proteomes" id="UP001469553">
    <property type="component" value="Unassembled WGS sequence"/>
</dbReference>
<dbReference type="EMBL" id="JAHRIP010066132">
    <property type="protein sequence ID" value="MEQ2306257.1"/>
    <property type="molecule type" value="Genomic_DNA"/>
</dbReference>
<accession>A0ABV0ZKH0</accession>